<dbReference type="EMBL" id="RHLQ01000003">
    <property type="protein sequence ID" value="RND01090.1"/>
    <property type="molecule type" value="Genomic_DNA"/>
</dbReference>
<keyword evidence="2" id="KW-1185">Reference proteome</keyword>
<reference evidence="1 2" key="1">
    <citation type="journal article" date="2014" name="Int. J. Syst. Evol. Microbiol.">
        <title>Lysinibacillus halotolerans sp. nov., isolated from saline-alkaline soil.</title>
        <authorList>
            <person name="Kong D."/>
            <person name="Wang Y."/>
            <person name="Zhao B."/>
            <person name="Li Y."/>
            <person name="Song J."/>
            <person name="Zhai Y."/>
            <person name="Zhang C."/>
            <person name="Wang H."/>
            <person name="Chen X."/>
            <person name="Zhao B."/>
            <person name="Ruan Z."/>
        </authorList>
    </citation>
    <scope>NUCLEOTIDE SEQUENCE [LARGE SCALE GENOMIC DNA]</scope>
    <source>
        <strain evidence="1 2">MCCC 1A12703</strain>
    </source>
</reference>
<proteinExistence type="predicted"/>
<gene>
    <name evidence="1" type="ORF">EC501_02185</name>
</gene>
<name>A0A3M8HFB0_9BACI</name>
<organism evidence="1 2">
    <name type="scientific">Lysinibacillus halotolerans</name>
    <dbReference type="NCBI Taxonomy" id="1368476"/>
    <lineage>
        <taxon>Bacteria</taxon>
        <taxon>Bacillati</taxon>
        <taxon>Bacillota</taxon>
        <taxon>Bacilli</taxon>
        <taxon>Bacillales</taxon>
        <taxon>Bacillaceae</taxon>
        <taxon>Lysinibacillus</taxon>
    </lineage>
</organism>
<evidence type="ECO:0000313" key="1">
    <source>
        <dbReference type="EMBL" id="RND01090.1"/>
    </source>
</evidence>
<accession>A0A3M8HFB0</accession>
<sequence>MKVETFILVPNIEVKVPLTPKDFEKKFINIEDKDRYQEIERIIKNSKDEYYYGFIRILHNDLIIFGEEFLDYLPIYWMVFTDIIHTYLMEEFVETILPGYEIKLSFKKMNNDVINIKLGDEMFKLPNNEFLINLLKGGKIFFYNHMKITGSNTYSNIIMKINSMLNLLLGK</sequence>
<comment type="caution">
    <text evidence="1">The sequence shown here is derived from an EMBL/GenBank/DDBJ whole genome shotgun (WGS) entry which is preliminary data.</text>
</comment>
<protein>
    <submittedName>
        <fullName evidence="1">Uncharacterized protein</fullName>
    </submittedName>
</protein>
<dbReference type="AlphaFoldDB" id="A0A3M8HFB0"/>
<dbReference type="Proteomes" id="UP000279909">
    <property type="component" value="Unassembled WGS sequence"/>
</dbReference>
<dbReference type="RefSeq" id="WP_122970658.1">
    <property type="nucleotide sequence ID" value="NZ_RHLQ01000003.1"/>
</dbReference>
<evidence type="ECO:0000313" key="2">
    <source>
        <dbReference type="Proteomes" id="UP000279909"/>
    </source>
</evidence>